<organism evidence="8 9">
    <name type="scientific">Seiridium cardinale</name>
    <dbReference type="NCBI Taxonomy" id="138064"/>
    <lineage>
        <taxon>Eukaryota</taxon>
        <taxon>Fungi</taxon>
        <taxon>Dikarya</taxon>
        <taxon>Ascomycota</taxon>
        <taxon>Pezizomycotina</taxon>
        <taxon>Sordariomycetes</taxon>
        <taxon>Xylariomycetidae</taxon>
        <taxon>Amphisphaeriales</taxon>
        <taxon>Sporocadaceae</taxon>
        <taxon>Seiridium</taxon>
    </lineage>
</organism>
<evidence type="ECO:0000256" key="5">
    <source>
        <dbReference type="ARBA" id="ARBA00023002"/>
    </source>
</evidence>
<evidence type="ECO:0000259" key="7">
    <source>
        <dbReference type="Pfam" id="PF01494"/>
    </source>
</evidence>
<dbReference type="PRINTS" id="PR00420">
    <property type="entry name" value="RNGMNOXGNASE"/>
</dbReference>
<evidence type="ECO:0000256" key="1">
    <source>
        <dbReference type="ARBA" id="ARBA00005179"/>
    </source>
</evidence>
<name>A0ABR2Y2M6_9PEZI</name>
<keyword evidence="6" id="KW-0503">Monooxygenase</keyword>
<evidence type="ECO:0000256" key="3">
    <source>
        <dbReference type="ARBA" id="ARBA00022630"/>
    </source>
</evidence>
<dbReference type="InterPro" id="IPR050493">
    <property type="entry name" value="FAD-dep_Monooxygenase_BioMet"/>
</dbReference>
<gene>
    <name evidence="8" type="ORF">SCAR479_02967</name>
</gene>
<dbReference type="InterPro" id="IPR002938">
    <property type="entry name" value="FAD-bd"/>
</dbReference>
<dbReference type="Gene3D" id="3.50.50.60">
    <property type="entry name" value="FAD/NAD(P)-binding domain"/>
    <property type="match status" value="1"/>
</dbReference>
<protein>
    <recommendedName>
        <fullName evidence="7">FAD-binding domain-containing protein</fullName>
    </recommendedName>
</protein>
<comment type="similarity">
    <text evidence="2">Belongs to the paxM FAD-dependent monooxygenase family.</text>
</comment>
<evidence type="ECO:0000256" key="4">
    <source>
        <dbReference type="ARBA" id="ARBA00022827"/>
    </source>
</evidence>
<keyword evidence="5" id="KW-0560">Oxidoreductase</keyword>
<dbReference type="SUPFAM" id="SSF51905">
    <property type="entry name" value="FAD/NAD(P)-binding domain"/>
    <property type="match status" value="1"/>
</dbReference>
<dbReference type="PANTHER" id="PTHR13789">
    <property type="entry name" value="MONOOXYGENASE"/>
    <property type="match status" value="1"/>
</dbReference>
<proteinExistence type="inferred from homology"/>
<dbReference type="InterPro" id="IPR036188">
    <property type="entry name" value="FAD/NAD-bd_sf"/>
</dbReference>
<dbReference type="PANTHER" id="PTHR13789:SF309">
    <property type="entry name" value="PUTATIVE (AFU_ORTHOLOGUE AFUA_6G14510)-RELATED"/>
    <property type="match status" value="1"/>
</dbReference>
<evidence type="ECO:0000313" key="9">
    <source>
        <dbReference type="Proteomes" id="UP001465668"/>
    </source>
</evidence>
<dbReference type="Proteomes" id="UP001465668">
    <property type="component" value="Unassembled WGS sequence"/>
</dbReference>
<keyword evidence="4" id="KW-0274">FAD</keyword>
<keyword evidence="9" id="KW-1185">Reference proteome</keyword>
<sequence>MSNNVLIIGCGIAGPVLALLLKAKGFNPIVFEKVRQLGDVGASLMLMPNGMKVLDLVGVATDIYASSFPLEAYEDFDYSGELLGSSALPAGFEKRYGQRATGVKRTALNITLANRLKDSGIELRQGWELSGIQEDASSITASFTNGEKVQGSFLVGCDGIKGSSRSCLLALKDRDDTKPTFTGLSQTSGLSRVPGPLEVSSMRNWYGEGVHVIAYPVSRDFISWAVTLPQTDESPESWRLYKDDAMQKLKDELSRDVLGGFEPGVVQMVLCAERLLKFGLFDRRTLEAEEWYSARCVLVGDAAHPTSPHLGQGANQALEDCYHLSKSLPDSDRWSLATDPPLRSLESIFEEYARKRQPRTSALVKGARAAGEKRVVTTGRKDCEARDKRVAAEWQDTEGISAKFDNLCKEPFLLMPLRQHS</sequence>
<feature type="domain" description="FAD-binding" evidence="7">
    <location>
        <begin position="4"/>
        <end position="328"/>
    </location>
</feature>
<evidence type="ECO:0000256" key="6">
    <source>
        <dbReference type="ARBA" id="ARBA00023033"/>
    </source>
</evidence>
<keyword evidence="3" id="KW-0285">Flavoprotein</keyword>
<evidence type="ECO:0000313" key="8">
    <source>
        <dbReference type="EMBL" id="KAK9780330.1"/>
    </source>
</evidence>
<dbReference type="EMBL" id="JARVKM010000007">
    <property type="protein sequence ID" value="KAK9780330.1"/>
    <property type="molecule type" value="Genomic_DNA"/>
</dbReference>
<dbReference type="Pfam" id="PF01494">
    <property type="entry name" value="FAD_binding_3"/>
    <property type="match status" value="1"/>
</dbReference>
<comment type="caution">
    <text evidence="8">The sequence shown here is derived from an EMBL/GenBank/DDBJ whole genome shotgun (WGS) entry which is preliminary data.</text>
</comment>
<comment type="pathway">
    <text evidence="1">Secondary metabolite biosynthesis.</text>
</comment>
<evidence type="ECO:0000256" key="2">
    <source>
        <dbReference type="ARBA" id="ARBA00007992"/>
    </source>
</evidence>
<accession>A0ABR2Y2M6</accession>
<reference evidence="8 9" key="1">
    <citation type="submission" date="2024-02" db="EMBL/GenBank/DDBJ databases">
        <title>First draft genome assembly of two strains of Seiridium cardinale.</title>
        <authorList>
            <person name="Emiliani G."/>
            <person name="Scali E."/>
        </authorList>
    </citation>
    <scope>NUCLEOTIDE SEQUENCE [LARGE SCALE GENOMIC DNA]</scope>
    <source>
        <strain evidence="8 9">BM-138-000479</strain>
    </source>
</reference>